<dbReference type="InterPro" id="IPR036028">
    <property type="entry name" value="SH3-like_dom_sf"/>
</dbReference>
<dbReference type="AlphaFoldDB" id="A0A8K0KRG7"/>
<dbReference type="SUPFAM" id="SSF56112">
    <property type="entry name" value="Protein kinase-like (PK-like)"/>
    <property type="match status" value="1"/>
</dbReference>
<comment type="subcellular location">
    <subcellularLocation>
        <location evidence="1">Cytoplasm</location>
    </subcellularLocation>
</comment>
<name>A0A8K0KRG7_LADFU</name>
<dbReference type="Pfam" id="PF07714">
    <property type="entry name" value="PK_Tyr_Ser-Thr"/>
    <property type="match status" value="1"/>
</dbReference>
<evidence type="ECO:0000256" key="5">
    <source>
        <dbReference type="ARBA" id="ARBA00022679"/>
    </source>
</evidence>
<organism evidence="14 15">
    <name type="scientific">Ladona fulva</name>
    <name type="common">Scarce chaser dragonfly</name>
    <name type="synonym">Libellula fulva</name>
    <dbReference type="NCBI Taxonomy" id="123851"/>
    <lineage>
        <taxon>Eukaryota</taxon>
        <taxon>Metazoa</taxon>
        <taxon>Ecdysozoa</taxon>
        <taxon>Arthropoda</taxon>
        <taxon>Hexapoda</taxon>
        <taxon>Insecta</taxon>
        <taxon>Pterygota</taxon>
        <taxon>Palaeoptera</taxon>
        <taxon>Odonata</taxon>
        <taxon>Epiprocta</taxon>
        <taxon>Anisoptera</taxon>
        <taxon>Libelluloidea</taxon>
        <taxon>Libellulidae</taxon>
        <taxon>Ladona</taxon>
    </lineage>
</organism>
<sequence>MAFFLKIKIGDFGLMRALPQQEDCYVMTEHKKVPFPWCAPESLKSRQFSHASDVWMFGVTLWEMLTFGEEPWVGLTGTHILRKIDKEGERMAAPDACPTHTYDLMLQCWAKSPSDRPTFQSLLQSLKETFPQTMKATQKFQQADKMTIEPGDSIIVIDGRPELYWWKGQNLRSYEIGEFPRSMVNPMRPKAPEDISKPLENSFIHTGHGTPFGNSWGSPAFIDEMYLRNPMGPPDVLGMVGESGPSPKVPERKKGQQQPGSGLLVRQSSKQFSYSKLTNENGSRVPHGSLDSPPASLPGHNSIFSPRRNQRSIRNDAEDILIDLSEDTPSSSSRVPPPISQNVSSTHSILDEPIDAGESAWDTGEQQLYANFPPENHAQSLPPQATEHYARSVYRRPESPDPFDTSMVYQRFHYSQVAPDSAASPPISSAPEASSSSSTYLNIHAPEEAPPHPATTLHHCATWSSSLTSPASENSYQKRTGGQSCPWPEDVVVGDLPEQVNSMRLNPSREPVATLPSGQENQISPTFFLELEKCLGKKEARANTDSSSSHLYDLSPSQNNSIPPLLPPPQKLTPKQRVPNSLSSPSTSQPSPNTSYSPSVVPQNNASHATWSHRMLESSPGHQRDNYSRHRPVSTSQLDLRSNAAVSQRDGICWGSMMTIGAFGEAAASSDKYMREKERMMQERQVRQ</sequence>
<dbReference type="PRINTS" id="PR00109">
    <property type="entry name" value="TYRKINASE"/>
</dbReference>
<feature type="compositionally biased region" description="Low complexity" evidence="11">
    <location>
        <begin position="572"/>
        <end position="599"/>
    </location>
</feature>
<dbReference type="SUPFAM" id="SSF50044">
    <property type="entry name" value="SH3-domain"/>
    <property type="match status" value="1"/>
</dbReference>
<dbReference type="InterPro" id="IPR015116">
    <property type="entry name" value="Cdc42-bd-like"/>
</dbReference>
<dbReference type="EC" id="2.7.10.2" evidence="2"/>
<dbReference type="InterPro" id="IPR050198">
    <property type="entry name" value="Non-receptor_tyrosine_kinases"/>
</dbReference>
<evidence type="ECO:0000313" key="14">
    <source>
        <dbReference type="EMBL" id="KAG8239048.1"/>
    </source>
</evidence>
<dbReference type="Proteomes" id="UP000792457">
    <property type="component" value="Unassembled WGS sequence"/>
</dbReference>
<comment type="caution">
    <text evidence="14">The sequence shown here is derived from an EMBL/GenBank/DDBJ whole genome shotgun (WGS) entry which is preliminary data.</text>
</comment>
<evidence type="ECO:0000259" key="13">
    <source>
        <dbReference type="PROSITE" id="PS50011"/>
    </source>
</evidence>
<dbReference type="Gene3D" id="4.10.680.10">
    <property type="entry name" value="Cdc42-like binding domain"/>
    <property type="match status" value="1"/>
</dbReference>
<dbReference type="PROSITE" id="PS50011">
    <property type="entry name" value="PROTEIN_KINASE_DOM"/>
    <property type="match status" value="1"/>
</dbReference>
<keyword evidence="5" id="KW-0808">Transferase</keyword>
<evidence type="ECO:0000259" key="12">
    <source>
        <dbReference type="PROSITE" id="PS50002"/>
    </source>
</evidence>
<accession>A0A8K0KRG7</accession>
<keyword evidence="8" id="KW-0067">ATP-binding</keyword>
<keyword evidence="9" id="KW-0829">Tyrosine-protein kinase</keyword>
<protein>
    <recommendedName>
        <fullName evidence="2">non-specific protein-tyrosine kinase</fullName>
        <ecNumber evidence="2">2.7.10.2</ecNumber>
    </recommendedName>
</protein>
<keyword evidence="15" id="KW-1185">Reference proteome</keyword>
<feature type="region of interest" description="Disordered" evidence="11">
    <location>
        <begin position="540"/>
        <end position="642"/>
    </location>
</feature>
<dbReference type="SMART" id="SM00219">
    <property type="entry name" value="TyrKc"/>
    <property type="match status" value="1"/>
</dbReference>
<feature type="region of interest" description="Disordered" evidence="11">
    <location>
        <begin position="233"/>
        <end position="312"/>
    </location>
</feature>
<evidence type="ECO:0000256" key="1">
    <source>
        <dbReference type="ARBA" id="ARBA00004496"/>
    </source>
</evidence>
<dbReference type="InterPro" id="IPR001452">
    <property type="entry name" value="SH3_domain"/>
</dbReference>
<feature type="compositionally biased region" description="Low complexity" evidence="11">
    <location>
        <begin position="419"/>
        <end position="438"/>
    </location>
</feature>
<keyword evidence="7" id="KW-0418">Kinase</keyword>
<evidence type="ECO:0000256" key="4">
    <source>
        <dbReference type="ARBA" id="ARBA00022490"/>
    </source>
</evidence>
<dbReference type="Gene3D" id="1.10.510.10">
    <property type="entry name" value="Transferase(Phosphotransferase) domain 1"/>
    <property type="match status" value="1"/>
</dbReference>
<dbReference type="InterPro" id="IPR011009">
    <property type="entry name" value="Kinase-like_dom_sf"/>
</dbReference>
<dbReference type="FunFam" id="1.10.510.10:FF:000080">
    <property type="entry name" value="Putative activated CDC42 kinase 1"/>
    <property type="match status" value="1"/>
</dbReference>
<feature type="region of interest" description="Disordered" evidence="11">
    <location>
        <begin position="325"/>
        <end position="345"/>
    </location>
</feature>
<dbReference type="GO" id="GO:0005737">
    <property type="term" value="C:cytoplasm"/>
    <property type="evidence" value="ECO:0007669"/>
    <property type="project" value="UniProtKB-SubCell"/>
</dbReference>
<dbReference type="InterPro" id="IPR020635">
    <property type="entry name" value="Tyr_kinase_cat_dom"/>
</dbReference>
<proteinExistence type="predicted"/>
<evidence type="ECO:0000256" key="3">
    <source>
        <dbReference type="ARBA" id="ARBA00022443"/>
    </source>
</evidence>
<feature type="compositionally biased region" description="Polar residues" evidence="11">
    <location>
        <begin position="600"/>
        <end position="610"/>
    </location>
</feature>
<dbReference type="Pfam" id="PF09027">
    <property type="entry name" value="GTPase_binding"/>
    <property type="match status" value="1"/>
</dbReference>
<feature type="domain" description="SH3" evidence="12">
    <location>
        <begin position="129"/>
        <end position="189"/>
    </location>
</feature>
<dbReference type="OrthoDB" id="635774at2759"/>
<reference evidence="14" key="1">
    <citation type="submission" date="2013-04" db="EMBL/GenBank/DDBJ databases">
        <authorList>
            <person name="Qu J."/>
            <person name="Murali S.C."/>
            <person name="Bandaranaike D."/>
            <person name="Bellair M."/>
            <person name="Blankenburg K."/>
            <person name="Chao H."/>
            <person name="Dinh H."/>
            <person name="Doddapaneni H."/>
            <person name="Downs B."/>
            <person name="Dugan-Rocha S."/>
            <person name="Elkadiri S."/>
            <person name="Gnanaolivu R.D."/>
            <person name="Hernandez B."/>
            <person name="Javaid M."/>
            <person name="Jayaseelan J.C."/>
            <person name="Lee S."/>
            <person name="Li M."/>
            <person name="Ming W."/>
            <person name="Munidasa M."/>
            <person name="Muniz J."/>
            <person name="Nguyen L."/>
            <person name="Ongeri F."/>
            <person name="Osuji N."/>
            <person name="Pu L.-L."/>
            <person name="Puazo M."/>
            <person name="Qu C."/>
            <person name="Quiroz J."/>
            <person name="Raj R."/>
            <person name="Weissenberger G."/>
            <person name="Xin Y."/>
            <person name="Zou X."/>
            <person name="Han Y."/>
            <person name="Richards S."/>
            <person name="Worley K."/>
            <person name="Muzny D."/>
            <person name="Gibbs R."/>
        </authorList>
    </citation>
    <scope>NUCLEOTIDE SEQUENCE</scope>
    <source>
        <strain evidence="14">Sampled in the wild</strain>
    </source>
</reference>
<evidence type="ECO:0000256" key="9">
    <source>
        <dbReference type="ARBA" id="ARBA00023137"/>
    </source>
</evidence>
<evidence type="ECO:0000256" key="2">
    <source>
        <dbReference type="ARBA" id="ARBA00011903"/>
    </source>
</evidence>
<evidence type="ECO:0000256" key="10">
    <source>
        <dbReference type="PROSITE-ProRule" id="PRU00192"/>
    </source>
</evidence>
<keyword evidence="6" id="KW-0547">Nucleotide-binding</keyword>
<gene>
    <name evidence="14" type="ORF">J437_LFUL016685</name>
</gene>
<feature type="region of interest" description="Disordered" evidence="11">
    <location>
        <begin position="419"/>
        <end position="488"/>
    </location>
</feature>
<feature type="domain" description="Protein kinase" evidence="13">
    <location>
        <begin position="1"/>
        <end position="130"/>
    </location>
</feature>
<evidence type="ECO:0000256" key="8">
    <source>
        <dbReference type="ARBA" id="ARBA00022840"/>
    </source>
</evidence>
<keyword evidence="4" id="KW-0963">Cytoplasm</keyword>
<keyword evidence="3 10" id="KW-0728">SH3 domain</keyword>
<dbReference type="InterPro" id="IPR001245">
    <property type="entry name" value="Ser-Thr/Tyr_kinase_cat_dom"/>
</dbReference>
<feature type="compositionally biased region" description="Polar residues" evidence="11">
    <location>
        <begin position="256"/>
        <end position="282"/>
    </location>
</feature>
<evidence type="ECO:0000256" key="6">
    <source>
        <dbReference type="ARBA" id="ARBA00022741"/>
    </source>
</evidence>
<evidence type="ECO:0000313" key="15">
    <source>
        <dbReference type="Proteomes" id="UP000792457"/>
    </source>
</evidence>
<dbReference type="GO" id="GO:0002009">
    <property type="term" value="P:morphogenesis of an epithelium"/>
    <property type="evidence" value="ECO:0007669"/>
    <property type="project" value="UniProtKB-ARBA"/>
</dbReference>
<reference evidence="14" key="2">
    <citation type="submission" date="2017-10" db="EMBL/GenBank/DDBJ databases">
        <title>Ladona fulva Genome sequencing and assembly.</title>
        <authorList>
            <person name="Murali S."/>
            <person name="Richards S."/>
            <person name="Bandaranaike D."/>
            <person name="Bellair M."/>
            <person name="Blankenburg K."/>
            <person name="Chao H."/>
            <person name="Dinh H."/>
            <person name="Doddapaneni H."/>
            <person name="Dugan-Rocha S."/>
            <person name="Elkadiri S."/>
            <person name="Gnanaolivu R."/>
            <person name="Hernandez B."/>
            <person name="Skinner E."/>
            <person name="Javaid M."/>
            <person name="Lee S."/>
            <person name="Li M."/>
            <person name="Ming W."/>
            <person name="Munidasa M."/>
            <person name="Muniz J."/>
            <person name="Nguyen L."/>
            <person name="Hughes D."/>
            <person name="Osuji N."/>
            <person name="Pu L.-L."/>
            <person name="Puazo M."/>
            <person name="Qu C."/>
            <person name="Quiroz J."/>
            <person name="Raj R."/>
            <person name="Weissenberger G."/>
            <person name="Xin Y."/>
            <person name="Zou X."/>
            <person name="Han Y."/>
            <person name="Worley K."/>
            <person name="Muzny D."/>
            <person name="Gibbs R."/>
        </authorList>
    </citation>
    <scope>NUCLEOTIDE SEQUENCE</scope>
    <source>
        <strain evidence="14">Sampled in the wild</strain>
    </source>
</reference>
<dbReference type="FunFam" id="4.10.680.10:FF:000001">
    <property type="entry name" value="activated CDC42 kinase 1 isoform X1"/>
    <property type="match status" value="1"/>
</dbReference>
<evidence type="ECO:0000256" key="7">
    <source>
        <dbReference type="ARBA" id="ARBA00022777"/>
    </source>
</evidence>
<dbReference type="PANTHER" id="PTHR24418">
    <property type="entry name" value="TYROSINE-PROTEIN KINASE"/>
    <property type="match status" value="1"/>
</dbReference>
<feature type="compositionally biased region" description="Low complexity" evidence="11">
    <location>
        <begin position="545"/>
        <end position="563"/>
    </location>
</feature>
<dbReference type="PROSITE" id="PS50002">
    <property type="entry name" value="SH3"/>
    <property type="match status" value="1"/>
</dbReference>
<dbReference type="EMBL" id="KZ309500">
    <property type="protein sequence ID" value="KAG8239048.1"/>
    <property type="molecule type" value="Genomic_DNA"/>
</dbReference>
<dbReference type="InterPro" id="IPR000719">
    <property type="entry name" value="Prot_kinase_dom"/>
</dbReference>
<dbReference type="GO" id="GO:0005524">
    <property type="term" value="F:ATP binding"/>
    <property type="evidence" value="ECO:0007669"/>
    <property type="project" value="UniProtKB-KW"/>
</dbReference>
<feature type="compositionally biased region" description="Polar residues" evidence="11">
    <location>
        <begin position="462"/>
        <end position="483"/>
    </location>
</feature>
<feature type="compositionally biased region" description="Polar residues" evidence="11">
    <location>
        <begin position="633"/>
        <end position="642"/>
    </location>
</feature>
<dbReference type="InterPro" id="IPR037085">
    <property type="entry name" value="Cdc42-bd-like_dom_sf"/>
</dbReference>
<dbReference type="GO" id="GO:0004715">
    <property type="term" value="F:non-membrane spanning protein tyrosine kinase activity"/>
    <property type="evidence" value="ECO:0007669"/>
    <property type="project" value="UniProtKB-EC"/>
</dbReference>
<evidence type="ECO:0000256" key="11">
    <source>
        <dbReference type="SAM" id="MobiDB-lite"/>
    </source>
</evidence>